<dbReference type="EMBL" id="JACHLC010000001">
    <property type="protein sequence ID" value="MBB6369640.1"/>
    <property type="molecule type" value="Genomic_DNA"/>
</dbReference>
<name>A0A841N877_9FLAO</name>
<proteinExistence type="predicted"/>
<organism evidence="2 3">
    <name type="scientific">Chryseobacterium shigense</name>
    <dbReference type="NCBI Taxonomy" id="297244"/>
    <lineage>
        <taxon>Bacteria</taxon>
        <taxon>Pseudomonadati</taxon>
        <taxon>Bacteroidota</taxon>
        <taxon>Flavobacteriia</taxon>
        <taxon>Flavobacteriales</taxon>
        <taxon>Weeksellaceae</taxon>
        <taxon>Chryseobacterium group</taxon>
        <taxon>Chryseobacterium</taxon>
    </lineage>
</organism>
<dbReference type="RefSeq" id="WP_184160376.1">
    <property type="nucleotide sequence ID" value="NZ_JACHLC010000001.1"/>
</dbReference>
<sequence length="176" mass="18741">MKKILFTAISLGIAVQAHAQIGVNKSSVNGTSTILDFEDSPSNTKGLILPAPDNLSAALSGTPSNNNGTFLFDKSDKKVKVYENNAWKALSDEGNSSGIMNNTTAEHTSTQGIIMGAPSSSAYGVLVLESANKAMILPKIQTPHQTVKSPYPGMICYDTVSKTIAIFDGAVWNYWK</sequence>
<feature type="chain" id="PRO_5032935698" evidence="1">
    <location>
        <begin position="20"/>
        <end position="176"/>
    </location>
</feature>
<protein>
    <submittedName>
        <fullName evidence="2">Uncharacterized protein</fullName>
    </submittedName>
</protein>
<dbReference type="Proteomes" id="UP000589738">
    <property type="component" value="Unassembled WGS sequence"/>
</dbReference>
<keyword evidence="3" id="KW-1185">Reference proteome</keyword>
<accession>A0A841N877</accession>
<feature type="signal peptide" evidence="1">
    <location>
        <begin position="1"/>
        <end position="19"/>
    </location>
</feature>
<dbReference type="AlphaFoldDB" id="A0A841N877"/>
<keyword evidence="1" id="KW-0732">Signal</keyword>
<evidence type="ECO:0000256" key="1">
    <source>
        <dbReference type="SAM" id="SignalP"/>
    </source>
</evidence>
<gene>
    <name evidence="2" type="ORF">HNP36_000693</name>
</gene>
<reference evidence="2 3" key="1">
    <citation type="submission" date="2020-08" db="EMBL/GenBank/DDBJ databases">
        <title>Functional genomics of gut bacteria from endangered species of beetles.</title>
        <authorList>
            <person name="Carlos-Shanley C."/>
        </authorList>
    </citation>
    <scope>NUCLEOTIDE SEQUENCE [LARGE SCALE GENOMIC DNA]</scope>
    <source>
        <strain evidence="2 3">S00136</strain>
    </source>
</reference>
<comment type="caution">
    <text evidence="2">The sequence shown here is derived from an EMBL/GenBank/DDBJ whole genome shotgun (WGS) entry which is preliminary data.</text>
</comment>
<evidence type="ECO:0000313" key="3">
    <source>
        <dbReference type="Proteomes" id="UP000589738"/>
    </source>
</evidence>
<evidence type="ECO:0000313" key="2">
    <source>
        <dbReference type="EMBL" id="MBB6369640.1"/>
    </source>
</evidence>